<feature type="chain" id="PRO_5044853937" description="DUF6816 domain-containing protein" evidence="2">
    <location>
        <begin position="27"/>
        <end position="511"/>
    </location>
</feature>
<dbReference type="EMBL" id="JALLPB020000085">
    <property type="protein sequence ID" value="KAL3821755.1"/>
    <property type="molecule type" value="Genomic_DNA"/>
</dbReference>
<protein>
    <recommendedName>
        <fullName evidence="3">DUF6816 domain-containing protein</fullName>
    </recommendedName>
</protein>
<dbReference type="Pfam" id="PF20670">
    <property type="entry name" value="DUF6816"/>
    <property type="match status" value="2"/>
</dbReference>
<dbReference type="AlphaFoldDB" id="A0ABD3SBJ1"/>
<keyword evidence="2" id="KW-0732">Signal</keyword>
<dbReference type="Proteomes" id="UP001530377">
    <property type="component" value="Unassembled WGS sequence"/>
</dbReference>
<evidence type="ECO:0000313" key="5">
    <source>
        <dbReference type="Proteomes" id="UP001530377"/>
    </source>
</evidence>
<name>A0ABD3SBJ1_9STRA</name>
<comment type="caution">
    <text evidence="4">The sequence shown here is derived from an EMBL/GenBank/DDBJ whole genome shotgun (WGS) entry which is preliminary data.</text>
</comment>
<gene>
    <name evidence="4" type="ORF">ACHAXA_000254</name>
</gene>
<keyword evidence="5" id="KW-1185">Reference proteome</keyword>
<feature type="compositionally biased region" description="Low complexity" evidence="1">
    <location>
        <begin position="78"/>
        <end position="88"/>
    </location>
</feature>
<feature type="region of interest" description="Disordered" evidence="1">
    <location>
        <begin position="301"/>
        <end position="327"/>
    </location>
</feature>
<feature type="region of interest" description="Disordered" evidence="1">
    <location>
        <begin position="59"/>
        <end position="109"/>
    </location>
</feature>
<feature type="domain" description="DUF6816" evidence="3">
    <location>
        <begin position="335"/>
        <end position="419"/>
    </location>
</feature>
<evidence type="ECO:0000259" key="3">
    <source>
        <dbReference type="Pfam" id="PF20670"/>
    </source>
</evidence>
<evidence type="ECO:0000256" key="2">
    <source>
        <dbReference type="SAM" id="SignalP"/>
    </source>
</evidence>
<feature type="signal peptide" evidence="2">
    <location>
        <begin position="1"/>
        <end position="26"/>
    </location>
</feature>
<reference evidence="4 5" key="1">
    <citation type="submission" date="2024-10" db="EMBL/GenBank/DDBJ databases">
        <title>Updated reference genomes for cyclostephanoid diatoms.</title>
        <authorList>
            <person name="Roberts W.R."/>
            <person name="Alverson A.J."/>
        </authorList>
    </citation>
    <scope>NUCLEOTIDE SEQUENCE [LARGE SCALE GENOMIC DNA]</scope>
    <source>
        <strain evidence="4 5">AJA228-03</strain>
    </source>
</reference>
<evidence type="ECO:0000256" key="1">
    <source>
        <dbReference type="SAM" id="MobiDB-lite"/>
    </source>
</evidence>
<feature type="domain" description="DUF6816" evidence="3">
    <location>
        <begin position="208"/>
        <end position="305"/>
    </location>
</feature>
<organism evidence="4 5">
    <name type="scientific">Cyclostephanos tholiformis</name>
    <dbReference type="NCBI Taxonomy" id="382380"/>
    <lineage>
        <taxon>Eukaryota</taxon>
        <taxon>Sar</taxon>
        <taxon>Stramenopiles</taxon>
        <taxon>Ochrophyta</taxon>
        <taxon>Bacillariophyta</taxon>
        <taxon>Coscinodiscophyceae</taxon>
        <taxon>Thalassiosirophycidae</taxon>
        <taxon>Stephanodiscales</taxon>
        <taxon>Stephanodiscaceae</taxon>
        <taxon>Cyclostephanos</taxon>
    </lineage>
</organism>
<proteinExistence type="predicted"/>
<feature type="compositionally biased region" description="Low complexity" evidence="1">
    <location>
        <begin position="310"/>
        <end position="321"/>
    </location>
</feature>
<dbReference type="InterPro" id="IPR049213">
    <property type="entry name" value="DUF6816"/>
</dbReference>
<feature type="region of interest" description="Disordered" evidence="1">
    <location>
        <begin position="470"/>
        <end position="496"/>
    </location>
</feature>
<accession>A0ABD3SBJ1</accession>
<sequence length="511" mass="54219">MSSSSTAPPTLLVLLFAILLHPSSRCHGLIARRGGGGRRRMMTSIGEGGGGVVSSSCRSFGAPRLRRPRRPYPPPPGSRRIPSSIGRCRSYHDGNDGGDDEDDDGHRDIDVGDVVRGIVAVEGGRGGEGGEGDEGTMRTTRRRVIFLSAATAATTFAIPPSPFLPRTPKMTTGGISVVANAAASSYAETTTAAAGEGIRSLSSRVIPGLGPTDVYYPHYFMGKWMVTRAITNTDDEYYYGVTMPIVVTCEMRFVKRGGWGGDGGGGDDDDDYDDYDVIADRSFNERSYHDALTTELLARRRRTARSSPETTMTTTTTTTTEGGRGGGWGGGIPAIRSLDWTPSDPNVLCISYDDGSSREIRVTKRTYDVSRDGNGVFSSEFRRIVDVPPTSSSGGIGGIGGIPSIYKSRVLTKWKRGDNVMMASGGGGDDGGVNIIEGIEIEYNERGTLGDRRNVDALFGGGVLGGVGGGGGGMGRNPGTVVPIPSRYGSDTKDLPDWRSTKTNILMERVT</sequence>
<evidence type="ECO:0000313" key="4">
    <source>
        <dbReference type="EMBL" id="KAL3821755.1"/>
    </source>
</evidence>